<reference evidence="13" key="1">
    <citation type="submission" date="2016-06" db="UniProtKB">
        <authorList>
            <consortium name="WormBaseParasite"/>
        </authorList>
    </citation>
    <scope>IDENTIFICATION</scope>
</reference>
<comment type="catalytic activity">
    <reaction evidence="10">
        <text>L-seryl-[protein] + ATP = O-phospho-L-seryl-[protein] + ADP + H(+)</text>
        <dbReference type="Rhea" id="RHEA:17989"/>
        <dbReference type="Rhea" id="RHEA-COMP:9863"/>
        <dbReference type="Rhea" id="RHEA-COMP:11604"/>
        <dbReference type="ChEBI" id="CHEBI:15378"/>
        <dbReference type="ChEBI" id="CHEBI:29999"/>
        <dbReference type="ChEBI" id="CHEBI:30616"/>
        <dbReference type="ChEBI" id="CHEBI:83421"/>
        <dbReference type="ChEBI" id="CHEBI:456216"/>
        <dbReference type="EC" id="2.7.11.1"/>
    </reaction>
</comment>
<keyword evidence="4" id="KW-0597">Phosphoprotein</keyword>
<evidence type="ECO:0000313" key="11">
    <source>
        <dbReference type="EMBL" id="VDK34634.1"/>
    </source>
</evidence>
<dbReference type="GO" id="GO:0005524">
    <property type="term" value="F:ATP binding"/>
    <property type="evidence" value="ECO:0007669"/>
    <property type="project" value="UniProtKB-KW"/>
</dbReference>
<keyword evidence="3" id="KW-0723">Serine/threonine-protein kinase</keyword>
<evidence type="ECO:0000256" key="9">
    <source>
        <dbReference type="ARBA" id="ARBA00047899"/>
    </source>
</evidence>
<sequence length="160" mass="18615">MKRRIKAGEYTFHSPDWDCISDEAKNLVRRLLVTDPDKRMTIKEFMRDPWIRRHKKVPKSILSTPSNLNEETVTEIEEALERELTSMRILDNAVILKPIVESKSNMLERRKGAVDEILSRYNEKLKSCMGSVKEVLVDLPNGTVEMQYVTEKLEGNENHT</sequence>
<evidence type="ECO:0000313" key="12">
    <source>
        <dbReference type="Proteomes" id="UP000271098"/>
    </source>
</evidence>
<dbReference type="WBParaSite" id="GPUH_0000251601-mRNA-1">
    <property type="protein sequence ID" value="GPUH_0000251601-mRNA-1"/>
    <property type="gene ID" value="GPUH_0000251601"/>
</dbReference>
<dbReference type="Proteomes" id="UP000271098">
    <property type="component" value="Unassembled WGS sequence"/>
</dbReference>
<dbReference type="InterPro" id="IPR011009">
    <property type="entry name" value="Kinase-like_dom_sf"/>
</dbReference>
<dbReference type="InterPro" id="IPR027442">
    <property type="entry name" value="MAPKAPK_C"/>
</dbReference>
<gene>
    <name evidence="11" type="ORF">GPUH_LOCUS2511</name>
</gene>
<evidence type="ECO:0000256" key="1">
    <source>
        <dbReference type="ARBA" id="ARBA00006692"/>
    </source>
</evidence>
<proteinExistence type="inferred from homology"/>
<reference evidence="11 12" key="2">
    <citation type="submission" date="2018-11" db="EMBL/GenBank/DDBJ databases">
        <authorList>
            <consortium name="Pathogen Informatics"/>
        </authorList>
    </citation>
    <scope>NUCLEOTIDE SEQUENCE [LARGE SCALE GENOMIC DNA]</scope>
</reference>
<evidence type="ECO:0000313" key="13">
    <source>
        <dbReference type="WBParaSite" id="GPUH_0000251601-mRNA-1"/>
    </source>
</evidence>
<dbReference type="SUPFAM" id="SSF56112">
    <property type="entry name" value="Protein kinase-like (PK-like)"/>
    <property type="match status" value="1"/>
</dbReference>
<dbReference type="Gene3D" id="1.10.510.10">
    <property type="entry name" value="Transferase(Phosphotransferase) domain 1"/>
    <property type="match status" value="1"/>
</dbReference>
<evidence type="ECO:0000256" key="7">
    <source>
        <dbReference type="ARBA" id="ARBA00022777"/>
    </source>
</evidence>
<dbReference type="Gene3D" id="4.10.1170.10">
    <property type="entry name" value="MAP kinase activated protein kinase 2"/>
    <property type="match status" value="1"/>
</dbReference>
<evidence type="ECO:0000256" key="2">
    <source>
        <dbReference type="ARBA" id="ARBA00012513"/>
    </source>
</evidence>
<evidence type="ECO:0000256" key="5">
    <source>
        <dbReference type="ARBA" id="ARBA00022679"/>
    </source>
</evidence>
<organism evidence="13">
    <name type="scientific">Gongylonema pulchrum</name>
    <dbReference type="NCBI Taxonomy" id="637853"/>
    <lineage>
        <taxon>Eukaryota</taxon>
        <taxon>Metazoa</taxon>
        <taxon>Ecdysozoa</taxon>
        <taxon>Nematoda</taxon>
        <taxon>Chromadorea</taxon>
        <taxon>Rhabditida</taxon>
        <taxon>Spirurina</taxon>
        <taxon>Spiruromorpha</taxon>
        <taxon>Spiruroidea</taxon>
        <taxon>Gongylonematidae</taxon>
        <taxon>Gongylonema</taxon>
    </lineage>
</organism>
<evidence type="ECO:0000256" key="10">
    <source>
        <dbReference type="ARBA" id="ARBA00048679"/>
    </source>
</evidence>
<comment type="similarity">
    <text evidence="1">Belongs to the protein kinase superfamily. CAMK Ser/Thr protein kinase family.</text>
</comment>
<keyword evidence="5" id="KW-0808">Transferase</keyword>
<dbReference type="EC" id="2.7.11.1" evidence="2"/>
<dbReference type="OrthoDB" id="1738954at2759"/>
<dbReference type="AlphaFoldDB" id="A0A183D1C0"/>
<evidence type="ECO:0000256" key="6">
    <source>
        <dbReference type="ARBA" id="ARBA00022741"/>
    </source>
</evidence>
<dbReference type="PANTHER" id="PTHR24347">
    <property type="entry name" value="SERINE/THREONINE-PROTEIN KINASE"/>
    <property type="match status" value="1"/>
</dbReference>
<evidence type="ECO:0000256" key="8">
    <source>
        <dbReference type="ARBA" id="ARBA00022840"/>
    </source>
</evidence>
<protein>
    <recommendedName>
        <fullName evidence="2">non-specific serine/threonine protein kinase</fullName>
        <ecNumber evidence="2">2.7.11.1</ecNumber>
    </recommendedName>
</protein>
<keyword evidence="8" id="KW-0067">ATP-binding</keyword>
<comment type="catalytic activity">
    <reaction evidence="9">
        <text>L-threonyl-[protein] + ATP = O-phospho-L-threonyl-[protein] + ADP + H(+)</text>
        <dbReference type="Rhea" id="RHEA:46608"/>
        <dbReference type="Rhea" id="RHEA-COMP:11060"/>
        <dbReference type="Rhea" id="RHEA-COMP:11605"/>
        <dbReference type="ChEBI" id="CHEBI:15378"/>
        <dbReference type="ChEBI" id="CHEBI:30013"/>
        <dbReference type="ChEBI" id="CHEBI:30616"/>
        <dbReference type="ChEBI" id="CHEBI:61977"/>
        <dbReference type="ChEBI" id="CHEBI:456216"/>
        <dbReference type="EC" id="2.7.11.1"/>
    </reaction>
</comment>
<evidence type="ECO:0000256" key="3">
    <source>
        <dbReference type="ARBA" id="ARBA00022527"/>
    </source>
</evidence>
<name>A0A183D1C0_9BILA</name>
<keyword evidence="12" id="KW-1185">Reference proteome</keyword>
<keyword evidence="7" id="KW-0418">Kinase</keyword>
<evidence type="ECO:0000256" key="4">
    <source>
        <dbReference type="ARBA" id="ARBA00022553"/>
    </source>
</evidence>
<accession>A0A183D1C0</accession>
<dbReference type="EMBL" id="UYRT01003809">
    <property type="protein sequence ID" value="VDK34634.1"/>
    <property type="molecule type" value="Genomic_DNA"/>
</dbReference>
<dbReference type="GO" id="GO:0004674">
    <property type="term" value="F:protein serine/threonine kinase activity"/>
    <property type="evidence" value="ECO:0007669"/>
    <property type="project" value="UniProtKB-KW"/>
</dbReference>
<keyword evidence="6" id="KW-0547">Nucleotide-binding</keyword>